<protein>
    <submittedName>
        <fullName evidence="1">Uncharacterized protein</fullName>
    </submittedName>
</protein>
<gene>
    <name evidence="1" type="ORF">MANES_03G104500v8</name>
</gene>
<dbReference type="EMBL" id="CM004389">
    <property type="protein sequence ID" value="KAG8657937.1"/>
    <property type="molecule type" value="Genomic_DNA"/>
</dbReference>
<name>A0ACB7HZ58_MANES</name>
<evidence type="ECO:0000313" key="2">
    <source>
        <dbReference type="Proteomes" id="UP000091857"/>
    </source>
</evidence>
<organism evidence="1 2">
    <name type="scientific">Manihot esculenta</name>
    <name type="common">Cassava</name>
    <name type="synonym">Jatropha manihot</name>
    <dbReference type="NCBI Taxonomy" id="3983"/>
    <lineage>
        <taxon>Eukaryota</taxon>
        <taxon>Viridiplantae</taxon>
        <taxon>Streptophyta</taxon>
        <taxon>Embryophyta</taxon>
        <taxon>Tracheophyta</taxon>
        <taxon>Spermatophyta</taxon>
        <taxon>Magnoliopsida</taxon>
        <taxon>eudicotyledons</taxon>
        <taxon>Gunneridae</taxon>
        <taxon>Pentapetalae</taxon>
        <taxon>rosids</taxon>
        <taxon>fabids</taxon>
        <taxon>Malpighiales</taxon>
        <taxon>Euphorbiaceae</taxon>
        <taxon>Crotonoideae</taxon>
        <taxon>Manihoteae</taxon>
        <taxon>Manihot</taxon>
    </lineage>
</organism>
<proteinExistence type="predicted"/>
<sequence>MGALPHMSPQVNPPYAVQQLPVKCQNIKENKSQPPTLPCVSFSVGIFLSTCSRLIIGSAKKQLMDCFDNDPFEPLASREEKVDGVHQLLEEGWFFGKLLTRKPRKSSLMQRCYSDLSPNYDQAILVENSPCLDKSSSKKVVGKLTRAPSLPPCIGRREEKIEDIKLTCRQQPIKSIACKEGIQENRRSKGITGQPSKPTLLRTPSLPASMGRDEEGEEDDSDITMSRLIRLAMPPRQTPKGITQSSSIPRCRPPRNWKLETIDTVKGSLKETRNQGSSNQRTMQRSLSNLESREVQGFKDLGFPGLQGKKTQNRYHQDQDVVRRSPYPSKAWHVPMQGCAPPAPIWAAKGSAQEMKAQLKCWARAVASNVR</sequence>
<evidence type="ECO:0000313" key="1">
    <source>
        <dbReference type="EMBL" id="KAG8657937.1"/>
    </source>
</evidence>
<dbReference type="Proteomes" id="UP000091857">
    <property type="component" value="Chromosome 3"/>
</dbReference>
<accession>A0ACB7HZ58</accession>
<keyword evidence="2" id="KW-1185">Reference proteome</keyword>
<reference evidence="2" key="1">
    <citation type="journal article" date="2016" name="Nat. Biotechnol.">
        <title>Sequencing wild and cultivated cassava and related species reveals extensive interspecific hybridization and genetic diversity.</title>
        <authorList>
            <person name="Bredeson J.V."/>
            <person name="Lyons J.B."/>
            <person name="Prochnik S.E."/>
            <person name="Wu G.A."/>
            <person name="Ha C.M."/>
            <person name="Edsinger-Gonzales E."/>
            <person name="Grimwood J."/>
            <person name="Schmutz J."/>
            <person name="Rabbi I.Y."/>
            <person name="Egesi C."/>
            <person name="Nauluvula P."/>
            <person name="Lebot V."/>
            <person name="Ndunguru J."/>
            <person name="Mkamilo G."/>
            <person name="Bart R.S."/>
            <person name="Setter T.L."/>
            <person name="Gleadow R.M."/>
            <person name="Kulakow P."/>
            <person name="Ferguson M.E."/>
            <person name="Rounsley S."/>
            <person name="Rokhsar D.S."/>
        </authorList>
    </citation>
    <scope>NUCLEOTIDE SEQUENCE [LARGE SCALE GENOMIC DNA]</scope>
    <source>
        <strain evidence="2">cv. AM560-2</strain>
    </source>
</reference>
<comment type="caution">
    <text evidence="1">The sequence shown here is derived from an EMBL/GenBank/DDBJ whole genome shotgun (WGS) entry which is preliminary data.</text>
</comment>